<protein>
    <recommendedName>
        <fullName evidence="5">RDD domain-containing protein</fullName>
    </recommendedName>
</protein>
<proteinExistence type="predicted"/>
<evidence type="ECO:0000256" key="2">
    <source>
        <dbReference type="ARBA" id="ARBA00022692"/>
    </source>
</evidence>
<dbReference type="Proteomes" id="UP000587367">
    <property type="component" value="Unassembled WGS sequence"/>
</dbReference>
<keyword evidence="4" id="KW-0472">Membrane</keyword>
<evidence type="ECO:0000256" key="3">
    <source>
        <dbReference type="ARBA" id="ARBA00022989"/>
    </source>
</evidence>
<keyword evidence="2" id="KW-0812">Transmembrane</keyword>
<accession>A0ABR6PY22</accession>
<gene>
    <name evidence="6" type="ORF">HNP24_001560</name>
</gene>
<evidence type="ECO:0000259" key="5">
    <source>
        <dbReference type="Pfam" id="PF06271"/>
    </source>
</evidence>
<dbReference type="RefSeq" id="WP_184554567.1">
    <property type="nucleotide sequence ID" value="NZ_JACHKS010000001.1"/>
</dbReference>
<dbReference type="Pfam" id="PF06271">
    <property type="entry name" value="RDD"/>
    <property type="match status" value="1"/>
</dbReference>
<dbReference type="InterPro" id="IPR010432">
    <property type="entry name" value="RDD"/>
</dbReference>
<organism evidence="6 7">
    <name type="scientific">Chryseobacterium sediminis</name>
    <dbReference type="NCBI Taxonomy" id="1679494"/>
    <lineage>
        <taxon>Bacteria</taxon>
        <taxon>Pseudomonadati</taxon>
        <taxon>Bacteroidota</taxon>
        <taxon>Flavobacteriia</taxon>
        <taxon>Flavobacteriales</taxon>
        <taxon>Weeksellaceae</taxon>
        <taxon>Chryseobacterium group</taxon>
        <taxon>Chryseobacterium</taxon>
    </lineage>
</organism>
<evidence type="ECO:0000256" key="1">
    <source>
        <dbReference type="ARBA" id="ARBA00004141"/>
    </source>
</evidence>
<dbReference type="EMBL" id="JACHKS010000001">
    <property type="protein sequence ID" value="MBB6330610.1"/>
    <property type="molecule type" value="Genomic_DNA"/>
</dbReference>
<comment type="subcellular location">
    <subcellularLocation>
        <location evidence="1">Membrane</location>
        <topology evidence="1">Multi-pass membrane protein</topology>
    </subcellularLocation>
</comment>
<reference evidence="6 7" key="1">
    <citation type="submission" date="2020-08" db="EMBL/GenBank/DDBJ databases">
        <title>Functional genomics of gut bacteria from endangered species of beetles.</title>
        <authorList>
            <person name="Carlos-Shanley C."/>
        </authorList>
    </citation>
    <scope>NUCLEOTIDE SEQUENCE [LARGE SCALE GENOMIC DNA]</scope>
    <source>
        <strain evidence="6 7">S00068</strain>
    </source>
</reference>
<feature type="domain" description="RDD" evidence="5">
    <location>
        <begin position="46"/>
        <end position="133"/>
    </location>
</feature>
<keyword evidence="3" id="KW-1133">Transmembrane helix</keyword>
<evidence type="ECO:0000313" key="6">
    <source>
        <dbReference type="EMBL" id="MBB6330610.1"/>
    </source>
</evidence>
<keyword evidence="7" id="KW-1185">Reference proteome</keyword>
<sequence>MKISELKEKRIIHRPTRSFDEWGNRIYNEFEYELPYNPVHKNNETERLFAKIFDMIPFCMVFIFIFHLPVISGILFSIPCVIISGTFCEWHFGTTLGKKIFKLKILDDNGNQPVFAKSLLRNVLCLANFCPVFTEYTSKTVAMGTRTGTQMSFSMHLNNKICKTYIVKENKAKEIQELLQHESKKAVR</sequence>
<comment type="caution">
    <text evidence="6">The sequence shown here is derived from an EMBL/GenBank/DDBJ whole genome shotgun (WGS) entry which is preliminary data.</text>
</comment>
<evidence type="ECO:0000256" key="4">
    <source>
        <dbReference type="ARBA" id="ARBA00023136"/>
    </source>
</evidence>
<name>A0ABR6PY22_9FLAO</name>
<evidence type="ECO:0000313" key="7">
    <source>
        <dbReference type="Proteomes" id="UP000587367"/>
    </source>
</evidence>